<accession>A0AAD8ALL7</accession>
<proteinExistence type="predicted"/>
<protein>
    <submittedName>
        <fullName evidence="1">Uncharacterized protein</fullName>
    </submittedName>
</protein>
<name>A0AAD8ALL7_DIPPU</name>
<feature type="non-terminal residue" evidence="1">
    <location>
        <position position="1"/>
    </location>
</feature>
<comment type="caution">
    <text evidence="1">The sequence shown here is derived from an EMBL/GenBank/DDBJ whole genome shotgun (WGS) entry which is preliminary data.</text>
</comment>
<feature type="non-terminal residue" evidence="1">
    <location>
        <position position="91"/>
    </location>
</feature>
<evidence type="ECO:0000313" key="2">
    <source>
        <dbReference type="Proteomes" id="UP001233999"/>
    </source>
</evidence>
<gene>
    <name evidence="1" type="ORF">L9F63_000413</name>
</gene>
<dbReference type="EMBL" id="JASPKZ010000018">
    <property type="protein sequence ID" value="KAJ9601389.1"/>
    <property type="molecule type" value="Genomic_DNA"/>
</dbReference>
<evidence type="ECO:0000313" key="1">
    <source>
        <dbReference type="EMBL" id="KAJ9601389.1"/>
    </source>
</evidence>
<keyword evidence="2" id="KW-1185">Reference proteome</keyword>
<dbReference type="AlphaFoldDB" id="A0AAD8ALL7"/>
<reference evidence="1" key="2">
    <citation type="submission" date="2023-05" db="EMBL/GenBank/DDBJ databases">
        <authorList>
            <person name="Fouks B."/>
        </authorList>
    </citation>
    <scope>NUCLEOTIDE SEQUENCE</scope>
    <source>
        <strain evidence="1">Stay&amp;Tobe</strain>
        <tissue evidence="1">Testes</tissue>
    </source>
</reference>
<reference evidence="1" key="1">
    <citation type="journal article" date="2023" name="IScience">
        <title>Live-bearing cockroach genome reveals convergent evolutionary mechanisms linked to viviparity in insects and beyond.</title>
        <authorList>
            <person name="Fouks B."/>
            <person name="Harrison M.C."/>
            <person name="Mikhailova A.A."/>
            <person name="Marchal E."/>
            <person name="English S."/>
            <person name="Carruthers M."/>
            <person name="Jennings E.C."/>
            <person name="Chiamaka E.L."/>
            <person name="Frigard R.A."/>
            <person name="Pippel M."/>
            <person name="Attardo G.M."/>
            <person name="Benoit J.B."/>
            <person name="Bornberg-Bauer E."/>
            <person name="Tobe S.S."/>
        </authorList>
    </citation>
    <scope>NUCLEOTIDE SEQUENCE</scope>
    <source>
        <strain evidence="1">Stay&amp;Tobe</strain>
    </source>
</reference>
<dbReference type="Proteomes" id="UP001233999">
    <property type="component" value="Unassembled WGS sequence"/>
</dbReference>
<organism evidence="1 2">
    <name type="scientific">Diploptera punctata</name>
    <name type="common">Pacific beetle cockroach</name>
    <dbReference type="NCBI Taxonomy" id="6984"/>
    <lineage>
        <taxon>Eukaryota</taxon>
        <taxon>Metazoa</taxon>
        <taxon>Ecdysozoa</taxon>
        <taxon>Arthropoda</taxon>
        <taxon>Hexapoda</taxon>
        <taxon>Insecta</taxon>
        <taxon>Pterygota</taxon>
        <taxon>Neoptera</taxon>
        <taxon>Polyneoptera</taxon>
        <taxon>Dictyoptera</taxon>
        <taxon>Blattodea</taxon>
        <taxon>Blaberoidea</taxon>
        <taxon>Blaberidae</taxon>
        <taxon>Diplopterinae</taxon>
        <taxon>Diploptera</taxon>
    </lineage>
</organism>
<sequence>VKWPYSSINYKYEGRSNGKIGCLVMNNILTSSRAQVPRVNLTSSTLSIMHNGKEIMQWLSTAADEKPEEDFRLTVIVFFFKYSLPSNICQG</sequence>